<dbReference type="GO" id="GO:0008360">
    <property type="term" value="P:regulation of cell shape"/>
    <property type="evidence" value="ECO:0007669"/>
    <property type="project" value="UniProtKB-KW"/>
</dbReference>
<dbReference type="PIRSF" id="PIRSF038471">
    <property type="entry name" value="MreC"/>
    <property type="match status" value="1"/>
</dbReference>
<dbReference type="NCBIfam" id="TIGR00219">
    <property type="entry name" value="mreC"/>
    <property type="match status" value="1"/>
</dbReference>
<sequence length="289" mass="31241">MRQFISNKKLLILLVSVIICVGLIGFSIRDKDETPIIQQIGKDVSAVTNNVLGAPIRGVTNFFKSIDDIKNTYNENEKLKEQLDKLTENQVKLAGIQAENEQLRQQLALNETLRDYTSINGVVISRNPDGWVDKVIVNRGSKDGVAKDMAVMANGGMIGRITEVSMTSSTVQLLTSGGATNRISVETKGEDGQAVFGVVHGLEDKEENKGKNDQLLMKQLSTNSKAKVGEKVTTSGLGGVFPKGLVVGEITEVKMDSFGLAQEAYIKPAANTNDISSVSIIQRTVESGE</sequence>
<dbReference type="Gene3D" id="2.40.10.340">
    <property type="entry name" value="Rod shape-determining protein MreC, domain 1"/>
    <property type="match status" value="1"/>
</dbReference>
<dbReference type="AlphaFoldDB" id="A0A1H9RGP0"/>
<evidence type="ECO:0000256" key="3">
    <source>
        <dbReference type="ARBA" id="ARBA00022960"/>
    </source>
</evidence>
<name>A0A1H9RGP0_9LACT</name>
<evidence type="ECO:0000313" key="9">
    <source>
        <dbReference type="Proteomes" id="UP000198948"/>
    </source>
</evidence>
<keyword evidence="6" id="KW-0175">Coiled coil</keyword>
<dbReference type="EMBL" id="FOHA01000004">
    <property type="protein sequence ID" value="SER71834.1"/>
    <property type="molecule type" value="Genomic_DNA"/>
</dbReference>
<dbReference type="InterPro" id="IPR042177">
    <property type="entry name" value="Cell/Rod_1"/>
</dbReference>
<evidence type="ECO:0000256" key="2">
    <source>
        <dbReference type="ARBA" id="ARBA00013855"/>
    </source>
</evidence>
<protein>
    <recommendedName>
        <fullName evidence="2 5">Cell shape-determining protein MreC</fullName>
    </recommendedName>
    <alternativeName>
        <fullName evidence="4 5">Cell shape protein MreC</fullName>
    </alternativeName>
</protein>
<dbReference type="InterPro" id="IPR055342">
    <property type="entry name" value="MreC_beta-barrel_core"/>
</dbReference>
<dbReference type="Proteomes" id="UP000198948">
    <property type="component" value="Unassembled WGS sequence"/>
</dbReference>
<organism evidence="8 9">
    <name type="scientific">Isobaculum melis</name>
    <dbReference type="NCBI Taxonomy" id="142588"/>
    <lineage>
        <taxon>Bacteria</taxon>
        <taxon>Bacillati</taxon>
        <taxon>Bacillota</taxon>
        <taxon>Bacilli</taxon>
        <taxon>Lactobacillales</taxon>
        <taxon>Carnobacteriaceae</taxon>
        <taxon>Isobaculum</taxon>
    </lineage>
</organism>
<reference evidence="8 9" key="1">
    <citation type="submission" date="2016-10" db="EMBL/GenBank/DDBJ databases">
        <authorList>
            <person name="de Groot N.N."/>
        </authorList>
    </citation>
    <scope>NUCLEOTIDE SEQUENCE [LARGE SCALE GENOMIC DNA]</scope>
    <source>
        <strain evidence="8 9">DSM 13760</strain>
    </source>
</reference>
<feature type="domain" description="Rod shape-determining protein MreC beta-barrel core" evidence="7">
    <location>
        <begin position="123"/>
        <end position="282"/>
    </location>
</feature>
<evidence type="ECO:0000256" key="1">
    <source>
        <dbReference type="ARBA" id="ARBA00009369"/>
    </source>
</evidence>
<dbReference type="OrthoDB" id="9792313at2"/>
<accession>A0A1H9RGP0</accession>
<evidence type="ECO:0000256" key="4">
    <source>
        <dbReference type="ARBA" id="ARBA00032089"/>
    </source>
</evidence>
<feature type="coiled-coil region" evidence="6">
    <location>
        <begin position="66"/>
        <end position="113"/>
    </location>
</feature>
<dbReference type="PANTHER" id="PTHR34138">
    <property type="entry name" value="CELL SHAPE-DETERMINING PROTEIN MREC"/>
    <property type="match status" value="1"/>
</dbReference>
<evidence type="ECO:0000256" key="6">
    <source>
        <dbReference type="SAM" id="Coils"/>
    </source>
</evidence>
<dbReference type="GO" id="GO:0005886">
    <property type="term" value="C:plasma membrane"/>
    <property type="evidence" value="ECO:0007669"/>
    <property type="project" value="TreeGrafter"/>
</dbReference>
<evidence type="ECO:0000259" key="7">
    <source>
        <dbReference type="Pfam" id="PF04085"/>
    </source>
</evidence>
<proteinExistence type="inferred from homology"/>
<dbReference type="PANTHER" id="PTHR34138:SF1">
    <property type="entry name" value="CELL SHAPE-DETERMINING PROTEIN MREC"/>
    <property type="match status" value="1"/>
</dbReference>
<gene>
    <name evidence="8" type="ORF">SAMN04488559_10419</name>
</gene>
<dbReference type="Gene3D" id="2.40.10.350">
    <property type="entry name" value="Rod shape-determining protein MreC, domain 2"/>
    <property type="match status" value="1"/>
</dbReference>
<evidence type="ECO:0000256" key="5">
    <source>
        <dbReference type="PIRNR" id="PIRNR038471"/>
    </source>
</evidence>
<dbReference type="InterPro" id="IPR042175">
    <property type="entry name" value="Cell/Rod_MreC_2"/>
</dbReference>
<dbReference type="InterPro" id="IPR007221">
    <property type="entry name" value="MreC"/>
</dbReference>
<dbReference type="Pfam" id="PF04085">
    <property type="entry name" value="MreC"/>
    <property type="match status" value="1"/>
</dbReference>
<evidence type="ECO:0000313" key="8">
    <source>
        <dbReference type="EMBL" id="SER71834.1"/>
    </source>
</evidence>
<comment type="function">
    <text evidence="5">Involved in formation and maintenance of cell shape.</text>
</comment>
<keyword evidence="3 5" id="KW-0133">Cell shape</keyword>
<comment type="similarity">
    <text evidence="1 5">Belongs to the MreC family.</text>
</comment>
<dbReference type="STRING" id="142588.SAMN04488559_10419"/>
<keyword evidence="9" id="KW-1185">Reference proteome</keyword>